<accession>A0A9N8ZG36</accession>
<dbReference type="EMBL" id="CAJVPJ010000159">
    <property type="protein sequence ID" value="CAG8488112.1"/>
    <property type="molecule type" value="Genomic_DNA"/>
</dbReference>
<sequence>MLPRYNRFESLPAEVAESIVQWVVAEYDSHSCEFYIQGPRKRRLMRMSLTCKILAGISLRLLWETIFDGDFKLEIFKSLLKSLPPNVKQNLGIHELLPENPYVPYSEYVRSVSLEKLFYYIEEWLEQAPQSSSITNTPDTQRRIVCAIFKQFKINGRPLEKLRSVGFHENPNYCVILDPYYLSWIAQINILVIRGSYDITPLVSRLAERCTTISKIVFSFYYFGQTPFTRSMSSALKLIQAQTKLQSLIWNGIHGKQRIDGNPDSDEDVVENVEIGEDSDILGNDPTEILSVLPAHARTLTYLRMANMDFKKVQSLEDLAACRNLETIAFIHCKNITEEAIQPMMDQTFAKLKLVELSYCTNFDAMEKFAQMRGVLHKKWNRDIMTLWT</sequence>
<dbReference type="OrthoDB" id="2305560at2759"/>
<dbReference type="AlphaFoldDB" id="A0A9N8ZG36"/>
<dbReference type="Gene3D" id="3.80.10.10">
    <property type="entry name" value="Ribonuclease Inhibitor"/>
    <property type="match status" value="1"/>
</dbReference>
<keyword evidence="2" id="KW-1185">Reference proteome</keyword>
<reference evidence="1" key="1">
    <citation type="submission" date="2021-06" db="EMBL/GenBank/DDBJ databases">
        <authorList>
            <person name="Kallberg Y."/>
            <person name="Tangrot J."/>
            <person name="Rosling A."/>
        </authorList>
    </citation>
    <scope>NUCLEOTIDE SEQUENCE</scope>
    <source>
        <strain evidence="1">IA702</strain>
    </source>
</reference>
<proteinExistence type="predicted"/>
<organism evidence="1 2">
    <name type="scientific">Paraglomus occultum</name>
    <dbReference type="NCBI Taxonomy" id="144539"/>
    <lineage>
        <taxon>Eukaryota</taxon>
        <taxon>Fungi</taxon>
        <taxon>Fungi incertae sedis</taxon>
        <taxon>Mucoromycota</taxon>
        <taxon>Glomeromycotina</taxon>
        <taxon>Glomeromycetes</taxon>
        <taxon>Paraglomerales</taxon>
        <taxon>Paraglomeraceae</taxon>
        <taxon>Paraglomus</taxon>
    </lineage>
</organism>
<evidence type="ECO:0000313" key="1">
    <source>
        <dbReference type="EMBL" id="CAG8488112.1"/>
    </source>
</evidence>
<comment type="caution">
    <text evidence="1">The sequence shown here is derived from an EMBL/GenBank/DDBJ whole genome shotgun (WGS) entry which is preliminary data.</text>
</comment>
<name>A0A9N8ZG36_9GLOM</name>
<dbReference type="InterPro" id="IPR032675">
    <property type="entry name" value="LRR_dom_sf"/>
</dbReference>
<evidence type="ECO:0000313" key="2">
    <source>
        <dbReference type="Proteomes" id="UP000789572"/>
    </source>
</evidence>
<protein>
    <submittedName>
        <fullName evidence="1">7109_t:CDS:1</fullName>
    </submittedName>
</protein>
<gene>
    <name evidence="1" type="ORF">POCULU_LOCUS1918</name>
</gene>
<dbReference type="Proteomes" id="UP000789572">
    <property type="component" value="Unassembled WGS sequence"/>
</dbReference>
<dbReference type="SUPFAM" id="SSF52047">
    <property type="entry name" value="RNI-like"/>
    <property type="match status" value="1"/>
</dbReference>